<organism evidence="2 3">
    <name type="scientific">Echinimonas agarilytica</name>
    <dbReference type="NCBI Taxonomy" id="1215918"/>
    <lineage>
        <taxon>Bacteria</taxon>
        <taxon>Pseudomonadati</taxon>
        <taxon>Pseudomonadota</taxon>
        <taxon>Gammaproteobacteria</taxon>
        <taxon>Alteromonadales</taxon>
        <taxon>Echinimonadaceae</taxon>
        <taxon>Echinimonas</taxon>
    </lineage>
</organism>
<dbReference type="AlphaFoldDB" id="A0AA41WBK5"/>
<reference evidence="2 3" key="1">
    <citation type="journal article" date="2013" name="Antonie Van Leeuwenhoek">
        <title>Echinimonas agarilytica gen. nov., sp. nov., a new gammaproteobacterium isolated from the sea urchin Strongylocentrotus intermedius.</title>
        <authorList>
            <person name="Nedashkovskaya O.I."/>
            <person name="Stenkova A.M."/>
            <person name="Zhukova N.V."/>
            <person name="Van Trappen S."/>
            <person name="Lee J.S."/>
            <person name="Kim S.B."/>
        </authorList>
    </citation>
    <scope>NUCLEOTIDE SEQUENCE [LARGE SCALE GENOMIC DNA]</scope>
    <source>
        <strain evidence="2 3">KMM 6351</strain>
    </source>
</reference>
<dbReference type="Pfam" id="PF12065">
    <property type="entry name" value="DUF3545"/>
    <property type="match status" value="1"/>
</dbReference>
<accession>A0AA41WBK5</accession>
<keyword evidence="3" id="KW-1185">Reference proteome</keyword>
<dbReference type="InterPro" id="IPR058059">
    <property type="entry name" value="PA3496-like"/>
</dbReference>
<dbReference type="InterPro" id="IPR021932">
    <property type="entry name" value="DUF3545"/>
</dbReference>
<feature type="compositionally biased region" description="Basic and acidic residues" evidence="1">
    <location>
        <begin position="12"/>
        <end position="21"/>
    </location>
</feature>
<sequence length="57" mass="7062">MERLEFGYSDSSYDKSNERNSRSKRKWREIESIKEKYRLQKELDEFDFSFSDGLDER</sequence>
<evidence type="ECO:0000256" key="1">
    <source>
        <dbReference type="SAM" id="MobiDB-lite"/>
    </source>
</evidence>
<name>A0AA41WBK5_9GAMM</name>
<feature type="region of interest" description="Disordered" evidence="1">
    <location>
        <begin position="1"/>
        <end position="24"/>
    </location>
</feature>
<comment type="caution">
    <text evidence="2">The sequence shown here is derived from an EMBL/GenBank/DDBJ whole genome shotgun (WGS) entry which is preliminary data.</text>
</comment>
<proteinExistence type="predicted"/>
<gene>
    <name evidence="2" type="ORF">NAF29_16995</name>
</gene>
<evidence type="ECO:0000313" key="3">
    <source>
        <dbReference type="Proteomes" id="UP001165393"/>
    </source>
</evidence>
<evidence type="ECO:0000313" key="2">
    <source>
        <dbReference type="EMBL" id="MCM2681348.1"/>
    </source>
</evidence>
<dbReference type="RefSeq" id="WP_251262829.1">
    <property type="nucleotide sequence ID" value="NZ_JAMQGP010000010.1"/>
</dbReference>
<protein>
    <submittedName>
        <fullName evidence="2">DUF3545 family protein</fullName>
    </submittedName>
</protein>
<dbReference type="Proteomes" id="UP001165393">
    <property type="component" value="Unassembled WGS sequence"/>
</dbReference>
<dbReference type="NCBIfam" id="NF046101">
    <property type="entry name" value="PA3496_fam"/>
    <property type="match status" value="1"/>
</dbReference>
<dbReference type="EMBL" id="JAMQGP010000010">
    <property type="protein sequence ID" value="MCM2681348.1"/>
    <property type="molecule type" value="Genomic_DNA"/>
</dbReference>